<accession>A0AAV4MN18</accession>
<evidence type="ECO:0000313" key="2">
    <source>
        <dbReference type="EMBL" id="GIX73369.1"/>
    </source>
</evidence>
<feature type="compositionally biased region" description="Polar residues" evidence="1">
    <location>
        <begin position="263"/>
        <end position="278"/>
    </location>
</feature>
<evidence type="ECO:0000256" key="1">
    <source>
        <dbReference type="SAM" id="MobiDB-lite"/>
    </source>
</evidence>
<feature type="compositionally biased region" description="Basic and acidic residues" evidence="1">
    <location>
        <begin position="175"/>
        <end position="188"/>
    </location>
</feature>
<gene>
    <name evidence="2" type="primary">Zswim8</name>
    <name evidence="2" type="ORF">CEXT_151651</name>
</gene>
<dbReference type="PANTHER" id="PTHR22619">
    <property type="entry name" value="ZINC FINGER SWIM DOMAIN CONTAINING PROTEIN 4, 5, 6"/>
    <property type="match status" value="1"/>
</dbReference>
<comment type="caution">
    <text evidence="2">The sequence shown here is derived from an EMBL/GenBank/DDBJ whole genome shotgun (WGS) entry which is preliminary data.</text>
</comment>
<dbReference type="PANTHER" id="PTHR22619:SF1">
    <property type="entry name" value="ZINC FINGER SWIM DOMAIN-CONTAINING PROTEIN 8"/>
    <property type="match status" value="1"/>
</dbReference>
<keyword evidence="3" id="KW-1185">Reference proteome</keyword>
<feature type="non-terminal residue" evidence="2">
    <location>
        <position position="355"/>
    </location>
</feature>
<dbReference type="Proteomes" id="UP001054945">
    <property type="component" value="Unassembled WGS sequence"/>
</dbReference>
<feature type="region of interest" description="Disordered" evidence="1">
    <location>
        <begin position="155"/>
        <end position="233"/>
    </location>
</feature>
<proteinExistence type="predicted"/>
<name>A0AAV4MN18_CAEEX</name>
<feature type="region of interest" description="Disordered" evidence="1">
    <location>
        <begin position="256"/>
        <end position="278"/>
    </location>
</feature>
<organism evidence="2 3">
    <name type="scientific">Caerostris extrusa</name>
    <name type="common">Bark spider</name>
    <name type="synonym">Caerostris bankana</name>
    <dbReference type="NCBI Taxonomy" id="172846"/>
    <lineage>
        <taxon>Eukaryota</taxon>
        <taxon>Metazoa</taxon>
        <taxon>Ecdysozoa</taxon>
        <taxon>Arthropoda</taxon>
        <taxon>Chelicerata</taxon>
        <taxon>Arachnida</taxon>
        <taxon>Araneae</taxon>
        <taxon>Araneomorphae</taxon>
        <taxon>Entelegynae</taxon>
        <taxon>Araneoidea</taxon>
        <taxon>Araneidae</taxon>
        <taxon>Caerostris</taxon>
    </lineage>
</organism>
<feature type="compositionally biased region" description="Basic and acidic residues" evidence="1">
    <location>
        <begin position="155"/>
        <end position="164"/>
    </location>
</feature>
<feature type="compositionally biased region" description="Acidic residues" evidence="1">
    <location>
        <begin position="165"/>
        <end position="174"/>
    </location>
</feature>
<dbReference type="EMBL" id="BPLR01019944">
    <property type="protein sequence ID" value="GIX73369.1"/>
    <property type="molecule type" value="Genomic_DNA"/>
</dbReference>
<protein>
    <submittedName>
        <fullName evidence="2">Zinc finger SWIM domain-containing protein 8</fullName>
    </submittedName>
</protein>
<evidence type="ECO:0000313" key="3">
    <source>
        <dbReference type="Proteomes" id="UP001054945"/>
    </source>
</evidence>
<sequence length="355" mass="39952">MTRPPASTKALEVKLANQEQDLVLLLKRLPLLDKEMSIIRERAEQLRDGKLVSRGEALLPLMLASFIFDALTLSSDELLGFEAAVAALGLKANVSEAEHPLLCEGTRRQKRLWRNYWIKKYIKCTKLLHPLCITLQLQALNKTAQIFFSSDDKNVNEDGASKDAEENDLHDDDAEGRSTTDKRTEHYKSAIRPRSLPSVQNSTPGSSRSRDHRQSHRMHEDNGEHSEGASSPGWEEDYKAWEAKFRCTNFRTTKKHSGGMASIDSSAPETTSGDNSPTVVRRGTWLKQCGPEVTVEAVVKVVIHLHLALLKKKLTVQVKERRKVFPVCLLNNRLPASLHLQKVMSVLIHQTLKIL</sequence>
<feature type="compositionally biased region" description="Basic and acidic residues" evidence="1">
    <location>
        <begin position="217"/>
        <end position="227"/>
    </location>
</feature>
<reference evidence="2 3" key="1">
    <citation type="submission" date="2021-06" db="EMBL/GenBank/DDBJ databases">
        <title>Caerostris extrusa draft genome.</title>
        <authorList>
            <person name="Kono N."/>
            <person name="Arakawa K."/>
        </authorList>
    </citation>
    <scope>NUCLEOTIDE SEQUENCE [LARGE SCALE GENOMIC DNA]</scope>
</reference>
<dbReference type="AlphaFoldDB" id="A0AAV4MN18"/>
<dbReference type="GO" id="GO:0031462">
    <property type="term" value="C:Cul2-RING ubiquitin ligase complex"/>
    <property type="evidence" value="ECO:0007669"/>
    <property type="project" value="TreeGrafter"/>
</dbReference>